<sequence length="177" mass="19277">MYSPVFHCDLFLWWIERSSYACKGRTYFYPFPAAHTGSITQQTVIVAAQPSVNGARQYQARASSTAIGIRSVCTLPKRSAYFGGDLDVPSHIGTGRVRCKGIIYSYPFPECAYGPPPALGSHEVWISCRRQQRTYRSSVLILTDASVGIGLVWDADGVGNAGQGQHSVIGDGVLFLP</sequence>
<comment type="caution">
    <text evidence="1">The sequence shown here is derived from an EMBL/GenBank/DDBJ whole genome shotgun (WGS) entry which is preliminary data.</text>
</comment>
<dbReference type="AlphaFoldDB" id="A0A9X6RLS1"/>
<reference evidence="2" key="1">
    <citation type="submission" date="2017-01" db="EMBL/GenBank/DDBJ databases">
        <title>Comparative genomics of anhydrobiosis in the tardigrade Hypsibius dujardini.</title>
        <authorList>
            <person name="Yoshida Y."/>
            <person name="Koutsovoulos G."/>
            <person name="Laetsch D."/>
            <person name="Stevens L."/>
            <person name="Kumar S."/>
            <person name="Horikawa D."/>
            <person name="Ishino K."/>
            <person name="Komine S."/>
            <person name="Tomita M."/>
            <person name="Blaxter M."/>
            <person name="Arakawa K."/>
        </authorList>
    </citation>
    <scope>NUCLEOTIDE SEQUENCE [LARGE SCALE GENOMIC DNA]</scope>
    <source>
        <strain evidence="2">Z151</strain>
    </source>
</reference>
<dbReference type="Proteomes" id="UP000192578">
    <property type="component" value="Unassembled WGS sequence"/>
</dbReference>
<dbReference type="EMBL" id="MTYJ01000244">
    <property type="protein sequence ID" value="OWA51921.1"/>
    <property type="molecule type" value="Genomic_DNA"/>
</dbReference>
<accession>A0A9X6RLS1</accession>
<protein>
    <submittedName>
        <fullName evidence="1">Uncharacterized protein</fullName>
    </submittedName>
</protein>
<evidence type="ECO:0000313" key="1">
    <source>
        <dbReference type="EMBL" id="OWA51921.1"/>
    </source>
</evidence>
<name>A0A9X6RLS1_HYPEX</name>
<keyword evidence="2" id="KW-1185">Reference proteome</keyword>
<evidence type="ECO:0000313" key="2">
    <source>
        <dbReference type="Proteomes" id="UP000192578"/>
    </source>
</evidence>
<gene>
    <name evidence="1" type="ORF">BV898_16381</name>
</gene>
<organism evidence="1 2">
    <name type="scientific">Hypsibius exemplaris</name>
    <name type="common">Freshwater tardigrade</name>
    <dbReference type="NCBI Taxonomy" id="2072580"/>
    <lineage>
        <taxon>Eukaryota</taxon>
        <taxon>Metazoa</taxon>
        <taxon>Ecdysozoa</taxon>
        <taxon>Tardigrada</taxon>
        <taxon>Eutardigrada</taxon>
        <taxon>Parachela</taxon>
        <taxon>Hypsibioidea</taxon>
        <taxon>Hypsibiidae</taxon>
        <taxon>Hypsibius</taxon>
    </lineage>
</organism>
<proteinExistence type="predicted"/>